<gene>
    <name evidence="1" type="ORF">KFK09_013041</name>
</gene>
<evidence type="ECO:0000313" key="2">
    <source>
        <dbReference type="Proteomes" id="UP000829196"/>
    </source>
</evidence>
<proteinExistence type="predicted"/>
<dbReference type="Proteomes" id="UP000829196">
    <property type="component" value="Unassembled WGS sequence"/>
</dbReference>
<name>A0A8T3BH61_DENNO</name>
<evidence type="ECO:0000313" key="1">
    <source>
        <dbReference type="EMBL" id="KAI0512402.1"/>
    </source>
</evidence>
<dbReference type="OrthoDB" id="1752371at2759"/>
<organism evidence="1 2">
    <name type="scientific">Dendrobium nobile</name>
    <name type="common">Orchid</name>
    <dbReference type="NCBI Taxonomy" id="94219"/>
    <lineage>
        <taxon>Eukaryota</taxon>
        <taxon>Viridiplantae</taxon>
        <taxon>Streptophyta</taxon>
        <taxon>Embryophyta</taxon>
        <taxon>Tracheophyta</taxon>
        <taxon>Spermatophyta</taxon>
        <taxon>Magnoliopsida</taxon>
        <taxon>Liliopsida</taxon>
        <taxon>Asparagales</taxon>
        <taxon>Orchidaceae</taxon>
        <taxon>Epidendroideae</taxon>
        <taxon>Malaxideae</taxon>
        <taxon>Dendrobiinae</taxon>
        <taxon>Dendrobium</taxon>
    </lineage>
</organism>
<protein>
    <submittedName>
        <fullName evidence="1">Uncharacterized protein</fullName>
    </submittedName>
</protein>
<accession>A0A8T3BH61</accession>
<dbReference type="AlphaFoldDB" id="A0A8T3BH61"/>
<keyword evidence="2" id="KW-1185">Reference proteome</keyword>
<reference evidence="1" key="1">
    <citation type="journal article" date="2022" name="Front. Genet.">
        <title>Chromosome-Scale Assembly of the Dendrobium nobile Genome Provides Insights Into the Molecular Mechanism of the Biosynthesis of the Medicinal Active Ingredient of Dendrobium.</title>
        <authorList>
            <person name="Xu Q."/>
            <person name="Niu S.-C."/>
            <person name="Li K.-L."/>
            <person name="Zheng P.-J."/>
            <person name="Zhang X.-J."/>
            <person name="Jia Y."/>
            <person name="Liu Y."/>
            <person name="Niu Y.-X."/>
            <person name="Yu L.-H."/>
            <person name="Chen D.-F."/>
            <person name="Zhang G.-Q."/>
        </authorList>
    </citation>
    <scope>NUCLEOTIDE SEQUENCE</scope>
    <source>
        <tissue evidence="1">Leaf</tissue>
    </source>
</reference>
<comment type="caution">
    <text evidence="1">The sequence shown here is derived from an EMBL/GenBank/DDBJ whole genome shotgun (WGS) entry which is preliminary data.</text>
</comment>
<dbReference type="EMBL" id="JAGYWB010000009">
    <property type="protein sequence ID" value="KAI0512402.1"/>
    <property type="molecule type" value="Genomic_DNA"/>
</dbReference>
<sequence length="306" mass="35684">MADQKPKKTFHLPHLHLTLHPSFDNSDTLTWNPSFLLVLQGRKTIHPKRRKQEIKRIARMSEMENKPQKIYGCRKEKYETTKVQDCQVCSTLAVKLDSEEEMTGLGQKLEDVVAIDGTLDQEKSEISEMKKDRVKIDDGLVLPETIRKSSEEFSENKKCMICFFGNHKNHSDQKSKEEILFLCEDCKYKIATFYVLHVQKWHELLSPRSRRKINPFEGNKEQSPSCVSSCKTRIRRSKKSRKKTGKKSHQQVLWERYENGDPTVGPLGEPSGKFDYIVEYRTEEGKRRLLDTSYDQIVTTGWDVIN</sequence>